<protein>
    <submittedName>
        <fullName evidence="3">Helix-turn-helix transcriptional regulator</fullName>
    </submittedName>
</protein>
<dbReference type="PANTHER" id="PTHR46558:SF4">
    <property type="entry name" value="DNA-BIDING PHAGE PROTEIN"/>
    <property type="match status" value="1"/>
</dbReference>
<keyword evidence="1" id="KW-0238">DNA-binding</keyword>
<name>A0ABY8KNU7_9BACI</name>
<evidence type="ECO:0000313" key="4">
    <source>
        <dbReference type="Proteomes" id="UP001244564"/>
    </source>
</evidence>
<dbReference type="Proteomes" id="UP001244564">
    <property type="component" value="Chromosome"/>
</dbReference>
<proteinExistence type="predicted"/>
<accession>A0ABY8KNU7</accession>
<dbReference type="EMBL" id="CP122283">
    <property type="protein sequence ID" value="WGF40667.1"/>
    <property type="molecule type" value="Genomic_DNA"/>
</dbReference>
<organism evidence="3 4">
    <name type="scientific">Lysinibacillus capsici</name>
    <dbReference type="NCBI Taxonomy" id="2115968"/>
    <lineage>
        <taxon>Bacteria</taxon>
        <taxon>Bacillati</taxon>
        <taxon>Bacillota</taxon>
        <taxon>Bacilli</taxon>
        <taxon>Bacillales</taxon>
        <taxon>Bacillaceae</taxon>
        <taxon>Lysinibacillus</taxon>
    </lineage>
</organism>
<dbReference type="SUPFAM" id="SSF47413">
    <property type="entry name" value="lambda repressor-like DNA-binding domains"/>
    <property type="match status" value="1"/>
</dbReference>
<evidence type="ECO:0000313" key="3">
    <source>
        <dbReference type="EMBL" id="WGF40667.1"/>
    </source>
</evidence>
<dbReference type="PROSITE" id="PS50943">
    <property type="entry name" value="HTH_CROC1"/>
    <property type="match status" value="1"/>
</dbReference>
<evidence type="ECO:0000259" key="2">
    <source>
        <dbReference type="PROSITE" id="PS50943"/>
    </source>
</evidence>
<evidence type="ECO:0000256" key="1">
    <source>
        <dbReference type="ARBA" id="ARBA00023125"/>
    </source>
</evidence>
<sequence length="118" mass="13461">MNNLQIGQLIRSLRKENNLSMSDLAQKLDISQASISRIESGIQEANYALLSEICEQFGLTLSSFFLLLENKVDTTIKIPQDKSLLQSENIDDELFNIIKNLSEEQKKGLYVLLLPYIR</sequence>
<dbReference type="Pfam" id="PF01381">
    <property type="entry name" value="HTH_3"/>
    <property type="match status" value="1"/>
</dbReference>
<dbReference type="CDD" id="cd00093">
    <property type="entry name" value="HTH_XRE"/>
    <property type="match status" value="1"/>
</dbReference>
<dbReference type="Gene3D" id="1.10.260.40">
    <property type="entry name" value="lambda repressor-like DNA-binding domains"/>
    <property type="match status" value="1"/>
</dbReference>
<dbReference type="InterPro" id="IPR010982">
    <property type="entry name" value="Lambda_DNA-bd_dom_sf"/>
</dbReference>
<feature type="domain" description="HTH cro/C1-type" evidence="2">
    <location>
        <begin position="10"/>
        <end position="64"/>
    </location>
</feature>
<dbReference type="RefSeq" id="WP_279496027.1">
    <property type="nucleotide sequence ID" value="NZ_CP122283.1"/>
</dbReference>
<gene>
    <name evidence="3" type="ORF">QBO96_10630</name>
</gene>
<dbReference type="PANTHER" id="PTHR46558">
    <property type="entry name" value="TRACRIPTIONAL REGULATORY PROTEIN-RELATED-RELATED"/>
    <property type="match status" value="1"/>
</dbReference>
<keyword evidence="4" id="KW-1185">Reference proteome</keyword>
<dbReference type="InterPro" id="IPR001387">
    <property type="entry name" value="Cro/C1-type_HTH"/>
</dbReference>
<reference evidence="3 4" key="1">
    <citation type="submission" date="2023-04" db="EMBL/GenBank/DDBJ databases">
        <title>Genomic of Lysinibacillus capsici TSBLM.</title>
        <authorList>
            <person name="Hu X.S."/>
            <person name="Yu C.H."/>
        </authorList>
    </citation>
    <scope>NUCLEOTIDE SEQUENCE [LARGE SCALE GENOMIC DNA]</scope>
    <source>
        <strain evidence="3 4">TSBLM</strain>
    </source>
</reference>
<dbReference type="SMART" id="SM00530">
    <property type="entry name" value="HTH_XRE"/>
    <property type="match status" value="1"/>
</dbReference>